<name>A0AA40ATC9_9PEZI</name>
<feature type="region of interest" description="Disordered" evidence="1">
    <location>
        <begin position="1"/>
        <end position="25"/>
    </location>
</feature>
<comment type="caution">
    <text evidence="2">The sequence shown here is derived from an EMBL/GenBank/DDBJ whole genome shotgun (WGS) entry which is preliminary data.</text>
</comment>
<evidence type="ECO:0000313" key="3">
    <source>
        <dbReference type="Proteomes" id="UP001172101"/>
    </source>
</evidence>
<dbReference type="AlphaFoldDB" id="A0AA40ATC9"/>
<dbReference type="RefSeq" id="XP_060297587.1">
    <property type="nucleotide sequence ID" value="XM_060433674.1"/>
</dbReference>
<feature type="region of interest" description="Disordered" evidence="1">
    <location>
        <begin position="154"/>
        <end position="182"/>
    </location>
</feature>
<accession>A0AA40ATC9</accession>
<evidence type="ECO:0000256" key="1">
    <source>
        <dbReference type="SAM" id="MobiDB-lite"/>
    </source>
</evidence>
<dbReference type="Proteomes" id="UP001172101">
    <property type="component" value="Unassembled WGS sequence"/>
</dbReference>
<reference evidence="2" key="1">
    <citation type="submission" date="2023-06" db="EMBL/GenBank/DDBJ databases">
        <title>Genome-scale phylogeny and comparative genomics of the fungal order Sordariales.</title>
        <authorList>
            <consortium name="Lawrence Berkeley National Laboratory"/>
            <person name="Hensen N."/>
            <person name="Bonometti L."/>
            <person name="Westerberg I."/>
            <person name="Brannstrom I.O."/>
            <person name="Guillou S."/>
            <person name="Cros-Aarteil S."/>
            <person name="Calhoun S."/>
            <person name="Haridas S."/>
            <person name="Kuo A."/>
            <person name="Mondo S."/>
            <person name="Pangilinan J."/>
            <person name="Riley R."/>
            <person name="LaButti K."/>
            <person name="Andreopoulos B."/>
            <person name="Lipzen A."/>
            <person name="Chen C."/>
            <person name="Yanf M."/>
            <person name="Daum C."/>
            <person name="Ng V."/>
            <person name="Clum A."/>
            <person name="Steindorff A."/>
            <person name="Ohm R."/>
            <person name="Martin F."/>
            <person name="Silar P."/>
            <person name="Natvig D."/>
            <person name="Lalanne C."/>
            <person name="Gautier V."/>
            <person name="Ament-velasquez S.L."/>
            <person name="Kruys A."/>
            <person name="Hutchinson M.I."/>
            <person name="Powell A.J."/>
            <person name="Barry K."/>
            <person name="Miller A.N."/>
            <person name="Grigoriev I.V."/>
            <person name="Debuchy R."/>
            <person name="Gladieux P."/>
            <person name="Thoren M.H."/>
            <person name="Johannesson H."/>
        </authorList>
    </citation>
    <scope>NUCLEOTIDE SEQUENCE</scope>
    <source>
        <strain evidence="2">SMH2392-1A</strain>
    </source>
</reference>
<evidence type="ECO:0000313" key="2">
    <source>
        <dbReference type="EMBL" id="KAK0721663.1"/>
    </source>
</evidence>
<keyword evidence="3" id="KW-1185">Reference proteome</keyword>
<gene>
    <name evidence="2" type="ORF">B0T26DRAFT_190347</name>
</gene>
<proteinExistence type="predicted"/>
<sequence length="207" mass="22816">MSTVRAQGVTEVPKGPSVTKLKSTPGARTAVVPDYVDEKKVSTKLLIVVKKDTEIGGEHDRYYLNIPLVQDYLAQLRIILANPEIKGQSDIVGVLNEAVSKAQTSEEYQFLSGTTGAESEGHVQTMHIGASEWPEYFEKAKKLSMAPVEILPSKIKKHGLPPRPKLPKDDEPSPAQWMESSRKKLVSGQSSELIVVTQFQPRLQGKL</sequence>
<dbReference type="GeneID" id="85316944"/>
<dbReference type="EMBL" id="JAUIRO010000003">
    <property type="protein sequence ID" value="KAK0721663.1"/>
    <property type="molecule type" value="Genomic_DNA"/>
</dbReference>
<protein>
    <submittedName>
        <fullName evidence="2">Uncharacterized protein</fullName>
    </submittedName>
</protein>
<organism evidence="2 3">
    <name type="scientific">Lasiosphaeria miniovina</name>
    <dbReference type="NCBI Taxonomy" id="1954250"/>
    <lineage>
        <taxon>Eukaryota</taxon>
        <taxon>Fungi</taxon>
        <taxon>Dikarya</taxon>
        <taxon>Ascomycota</taxon>
        <taxon>Pezizomycotina</taxon>
        <taxon>Sordariomycetes</taxon>
        <taxon>Sordariomycetidae</taxon>
        <taxon>Sordariales</taxon>
        <taxon>Lasiosphaeriaceae</taxon>
        <taxon>Lasiosphaeria</taxon>
    </lineage>
</organism>